<comment type="subcellular location">
    <subcellularLocation>
        <location evidence="1">Membrane</location>
    </subcellularLocation>
</comment>
<proteinExistence type="predicted"/>
<evidence type="ECO:0000256" key="3">
    <source>
        <dbReference type="ARBA" id="ARBA00023319"/>
    </source>
</evidence>
<dbReference type="InterPro" id="IPR003599">
    <property type="entry name" value="Ig_sub"/>
</dbReference>
<dbReference type="InterPro" id="IPR007110">
    <property type="entry name" value="Ig-like_dom"/>
</dbReference>
<feature type="domain" description="Ig-like" evidence="4">
    <location>
        <begin position="73"/>
        <end position="192"/>
    </location>
</feature>
<dbReference type="InterPro" id="IPR050504">
    <property type="entry name" value="IgSF_BTN/MOG"/>
</dbReference>
<dbReference type="Pfam" id="PF22705">
    <property type="entry name" value="C2-set_3"/>
    <property type="match status" value="1"/>
</dbReference>
<dbReference type="InterPro" id="IPR013106">
    <property type="entry name" value="Ig_V-set"/>
</dbReference>
<evidence type="ECO:0000259" key="4">
    <source>
        <dbReference type="PROSITE" id="PS50835"/>
    </source>
</evidence>
<name>A0A8C0ZL17_CASCN</name>
<dbReference type="PANTHER" id="PTHR24100:SF147">
    <property type="entry name" value="BUTYROPHILIN-LIKE 12"/>
    <property type="match status" value="1"/>
</dbReference>
<dbReference type="InterPro" id="IPR036179">
    <property type="entry name" value="Ig-like_dom_sf"/>
</dbReference>
<dbReference type="Gene3D" id="2.60.40.10">
    <property type="entry name" value="Immunoglobulins"/>
    <property type="match status" value="2"/>
</dbReference>
<dbReference type="Pfam" id="PF07686">
    <property type="entry name" value="V-set"/>
    <property type="match status" value="1"/>
</dbReference>
<organism evidence="5">
    <name type="scientific">Castor canadensis</name>
    <name type="common">American beaver</name>
    <dbReference type="NCBI Taxonomy" id="51338"/>
    <lineage>
        <taxon>Eukaryota</taxon>
        <taxon>Metazoa</taxon>
        <taxon>Chordata</taxon>
        <taxon>Craniata</taxon>
        <taxon>Vertebrata</taxon>
        <taxon>Euteleostomi</taxon>
        <taxon>Mammalia</taxon>
        <taxon>Eutheria</taxon>
        <taxon>Euarchontoglires</taxon>
        <taxon>Glires</taxon>
        <taxon>Rodentia</taxon>
        <taxon>Castorimorpha</taxon>
        <taxon>Castoridae</taxon>
        <taxon>Castor</taxon>
    </lineage>
</organism>
<dbReference type="AlphaFoldDB" id="A0A8C0ZL17"/>
<protein>
    <recommendedName>
        <fullName evidence="4">Ig-like domain-containing protein</fullName>
    </recommendedName>
</protein>
<dbReference type="GO" id="GO:0005102">
    <property type="term" value="F:signaling receptor binding"/>
    <property type="evidence" value="ECO:0007669"/>
    <property type="project" value="TreeGrafter"/>
</dbReference>
<dbReference type="Ensembl" id="ENSCCNT00000000385.1">
    <property type="protein sequence ID" value="ENSCCNP00000000293.1"/>
    <property type="gene ID" value="ENSCCNG00000000340.1"/>
</dbReference>
<evidence type="ECO:0000256" key="2">
    <source>
        <dbReference type="ARBA" id="ARBA00023136"/>
    </source>
</evidence>
<dbReference type="PROSITE" id="PS50835">
    <property type="entry name" value="IG_LIKE"/>
    <property type="match status" value="1"/>
</dbReference>
<reference evidence="5" key="1">
    <citation type="submission" date="2023-09" db="UniProtKB">
        <authorList>
            <consortium name="Ensembl"/>
        </authorList>
    </citation>
    <scope>IDENTIFICATION</scope>
</reference>
<keyword evidence="3" id="KW-0393">Immunoglobulin domain</keyword>
<evidence type="ECO:0000256" key="1">
    <source>
        <dbReference type="ARBA" id="ARBA00004370"/>
    </source>
</evidence>
<dbReference type="PANTHER" id="PTHR24100">
    <property type="entry name" value="BUTYROPHILIN"/>
    <property type="match status" value="1"/>
</dbReference>
<dbReference type="GO" id="GO:0050852">
    <property type="term" value="P:T cell receptor signaling pathway"/>
    <property type="evidence" value="ECO:0007669"/>
    <property type="project" value="TreeGrafter"/>
</dbReference>
<accession>A0A8C0ZL17</accession>
<evidence type="ECO:0000313" key="5">
    <source>
        <dbReference type="Ensembl" id="ENSCCNP00000000293.1"/>
    </source>
</evidence>
<dbReference type="InterPro" id="IPR013783">
    <property type="entry name" value="Ig-like_fold"/>
</dbReference>
<dbReference type="GO" id="GO:0009897">
    <property type="term" value="C:external side of plasma membrane"/>
    <property type="evidence" value="ECO:0007669"/>
    <property type="project" value="TreeGrafter"/>
</dbReference>
<sequence length="300" mass="34840">TLVITVSPSHLSGDCHTTVPLKTAGSISPASHPAHQGDQLARMSFFLMSVSLLLLLHGAVSAEELRAYPFTDVTLSCHFSFVEGTENLEFSWEREDITEEYEVDNDDEYYRFFRYYDFFEIFSKLVYLFHNNTEQLEDQNPLYEGRVSVDQDEISEGTLSLLLRNVDFMDEAIYKCSAVTPDGRGESTIKLIVEDFEVPQVQFDKIDDEDVTTCISKGWYFTPNVTWTDRAERNLSNHSTVEVLEEQINGLYRVFSVLKYPVKLNEKYVCRIAETDENNQPFRVIRKYPKRMFPKSHNYY</sequence>
<keyword evidence="2" id="KW-0472">Membrane</keyword>
<dbReference type="InterPro" id="IPR053896">
    <property type="entry name" value="BTN3A2-like_Ig-C"/>
</dbReference>
<dbReference type="GO" id="GO:0001817">
    <property type="term" value="P:regulation of cytokine production"/>
    <property type="evidence" value="ECO:0007669"/>
    <property type="project" value="TreeGrafter"/>
</dbReference>
<dbReference type="SMART" id="SM00409">
    <property type="entry name" value="IG"/>
    <property type="match status" value="1"/>
</dbReference>
<dbReference type="SUPFAM" id="SSF48726">
    <property type="entry name" value="Immunoglobulin"/>
    <property type="match status" value="1"/>
</dbReference>